<name>A0A3N0AG77_9ACTN</name>
<dbReference type="Proteomes" id="UP000267368">
    <property type="component" value="Unassembled WGS sequence"/>
</dbReference>
<proteinExistence type="predicted"/>
<protein>
    <submittedName>
        <fullName evidence="1">Uncharacterized protein</fullName>
    </submittedName>
</protein>
<dbReference type="AlphaFoldDB" id="A0A3N0AG77"/>
<evidence type="ECO:0000313" key="2">
    <source>
        <dbReference type="Proteomes" id="UP000267368"/>
    </source>
</evidence>
<reference evidence="2" key="1">
    <citation type="submission" date="2018-05" db="EMBL/GenBank/DDBJ databases">
        <title>Genome Sequencing of selected type strains of the family Eggerthellaceae.</title>
        <authorList>
            <person name="Danylec N."/>
            <person name="Stoll D.A."/>
            <person name="Doetsch A."/>
            <person name="Huch M."/>
        </authorList>
    </citation>
    <scope>NUCLEOTIDE SEQUENCE [LARGE SCALE GENOMIC DNA]</scope>
    <source>
        <strain evidence="2">DSM 17537</strain>
    </source>
</reference>
<keyword evidence="2" id="KW-1185">Reference proteome</keyword>
<accession>A0A3N0AG77</accession>
<evidence type="ECO:0000313" key="1">
    <source>
        <dbReference type="EMBL" id="RNL20744.1"/>
    </source>
</evidence>
<dbReference type="EMBL" id="QICB01000002">
    <property type="protein sequence ID" value="RNL20744.1"/>
    <property type="molecule type" value="Genomic_DNA"/>
</dbReference>
<gene>
    <name evidence="1" type="ORF">DMP07_03965</name>
</gene>
<organism evidence="1 2">
    <name type="scientific">Slackia faecicanis</name>
    <dbReference type="NCBI Taxonomy" id="255723"/>
    <lineage>
        <taxon>Bacteria</taxon>
        <taxon>Bacillati</taxon>
        <taxon>Actinomycetota</taxon>
        <taxon>Coriobacteriia</taxon>
        <taxon>Eggerthellales</taxon>
        <taxon>Eggerthellaceae</taxon>
        <taxon>Slackia</taxon>
    </lineage>
</organism>
<comment type="caution">
    <text evidence="1">The sequence shown here is derived from an EMBL/GenBank/DDBJ whole genome shotgun (WGS) entry which is preliminary data.</text>
</comment>
<sequence>MTNASAGFASTEDAIDLTRLRCRCPHRVSVKFGKCLVKLMFCNSIGDTLGDGCAASCRRLRAPSSASRIVRKAAPTPLRPPGPAASDAFRRPVCPRRLWRIGRAIHIGAL</sequence>